<evidence type="ECO:0000256" key="7">
    <source>
        <dbReference type="ARBA" id="ARBA00023157"/>
    </source>
</evidence>
<evidence type="ECO:0000256" key="4">
    <source>
        <dbReference type="ARBA" id="ARBA00022737"/>
    </source>
</evidence>
<dbReference type="PROSITE" id="PS50068">
    <property type="entry name" value="LDLRA_2"/>
    <property type="match status" value="16"/>
</dbReference>
<feature type="disulfide bond" evidence="8">
    <location>
        <begin position="447"/>
        <end position="462"/>
    </location>
</feature>
<keyword evidence="6" id="KW-0472">Membrane</keyword>
<feature type="disulfide bond" evidence="8">
    <location>
        <begin position="131"/>
        <end position="146"/>
    </location>
</feature>
<feature type="region of interest" description="Disordered" evidence="9">
    <location>
        <begin position="612"/>
        <end position="632"/>
    </location>
</feature>
<dbReference type="PANTHER" id="PTHR24270:SF62">
    <property type="entry name" value="LOW-DENSITY LIPOPROTEIN RECEPTOR-RELATED PROTEIN 2"/>
    <property type="match status" value="1"/>
</dbReference>
<feature type="region of interest" description="Disordered" evidence="9">
    <location>
        <begin position="804"/>
        <end position="828"/>
    </location>
</feature>
<dbReference type="Gene3D" id="2.40.128.620">
    <property type="match status" value="1"/>
</dbReference>
<dbReference type="CDD" id="cd00112">
    <property type="entry name" value="LDLa"/>
    <property type="match status" value="7"/>
</dbReference>
<comment type="subcellular location">
    <subcellularLocation>
        <location evidence="2">Endomembrane system</location>
    </subcellularLocation>
    <subcellularLocation>
        <location evidence="1">Membrane</location>
        <topology evidence="1">Single-pass membrane protein</topology>
    </subcellularLocation>
</comment>
<evidence type="ECO:0000256" key="1">
    <source>
        <dbReference type="ARBA" id="ARBA00004167"/>
    </source>
</evidence>
<evidence type="ECO:0000313" key="11">
    <source>
        <dbReference type="EMBL" id="EEN63287.1"/>
    </source>
</evidence>
<feature type="disulfide bond" evidence="8">
    <location>
        <begin position="727"/>
        <end position="742"/>
    </location>
</feature>
<feature type="disulfide bond" evidence="8">
    <location>
        <begin position="90"/>
        <end position="105"/>
    </location>
</feature>
<sequence length="931" mass="98244">MATGLLLFVCLLSIEHASLTRAANITVECPSSTFACKTTDDCVDLSERCDGFRSHCPDGSDEECTTPDCVSPDVFSCDIDDRCFSLSRVCNGVENCPDGSDEVDCMLKECPLPGYFKCVGSATCFPPVWQCDGWDDCEDGSDEKDCTSKECYNAYDLKCESSGVCFSPLKQCDGFDDCADGSDEENCTSIECPSPEDFKCESSGICVPPWKQCNGLDNCIDGSDEKNCTSKECPSPGYFKCESSGICVAPHWQCDGVADCLDGSDEANCTSIECPSPEDFKCESSGICVPPWKQCNGLDNCIDGSDEKNCTSKECPSPGYFKCESSGICVAPHWQCDGVADCLDGSDEENCTSIECPSPEYFKCESSGICFTPWKQCVPKDCFFTCRDNDTCLPTRQLGDGHQDCTDGEDERPGDVEQALAETWGSCSYNCSSVYGNASCVPDAFSCDGDADCLEEEDEQGCIEHRASLDGYSSGGADGSAGDMSTQTSATPTAGTTTLDSGETAECPTFYCDLYGSTDPSCVQDHLVCDGQLDCALGEDEQGCGNADDTSTQATITSTAGTTTQDSREAAECPTFYCSLSGSTDLSCVQDHLICDGQLDCVLGEDEQGCGNADDTSTQATTTSTAGTTTQDSREAAECPTFYCSLSGSTDLSCVQDHLICDGQLDCVLGEDEQGCGNADDTSTQATTTSTAGTSTQDSGETTHCPTFYCSLSGSPDPSCVQDHLICDGQPDCALGEDEQGCGNADDTSTQATTTSTAGTSTQDSGEATHCPTFYCSLSGFPDTSCVQDHLICDGQPDCTLGEDEQGCGNEDDTSTQATITPTVGTTTQDSGETAECLTFYCGLSGSAEPSCVQDHLICDGQPDCALGEDEQGCSNADGTSTQTSPTPSNEPVSYGEQTGFYTGNHGSKNQPVVWLTAAVLGGLIFYRQYF</sequence>
<dbReference type="GO" id="GO:0016020">
    <property type="term" value="C:membrane"/>
    <property type="evidence" value="ECO:0007669"/>
    <property type="project" value="UniProtKB-SubCell"/>
</dbReference>
<feature type="region of interest" description="Disordered" evidence="9">
    <location>
        <begin position="876"/>
        <end position="898"/>
    </location>
</feature>
<evidence type="ECO:0000256" key="9">
    <source>
        <dbReference type="SAM" id="MobiDB-lite"/>
    </source>
</evidence>
<dbReference type="EMBL" id="GG666492">
    <property type="protein sequence ID" value="EEN63287.1"/>
    <property type="molecule type" value="Genomic_DNA"/>
</dbReference>
<feature type="signal peptide" evidence="10">
    <location>
        <begin position="1"/>
        <end position="22"/>
    </location>
</feature>
<dbReference type="InterPro" id="IPR036055">
    <property type="entry name" value="LDL_receptor-like_sf"/>
</dbReference>
<comment type="caution">
    <text evidence="8">Lacks conserved residue(s) required for the propagation of feature annotation.</text>
</comment>
<dbReference type="InterPro" id="IPR050685">
    <property type="entry name" value="LDLR"/>
</dbReference>
<dbReference type="GO" id="GO:0016192">
    <property type="term" value="P:vesicle-mediated transport"/>
    <property type="evidence" value="ECO:0007669"/>
    <property type="project" value="UniProtKB-ARBA"/>
</dbReference>
<dbReference type="STRING" id="7739.C3Y9N1"/>
<proteinExistence type="predicted"/>
<feature type="disulfide bond" evidence="8">
    <location>
        <begin position="336"/>
        <end position="351"/>
    </location>
</feature>
<feature type="disulfide bond" evidence="8">
    <location>
        <begin position="49"/>
        <end position="64"/>
    </location>
</feature>
<dbReference type="GO" id="GO:0012505">
    <property type="term" value="C:endomembrane system"/>
    <property type="evidence" value="ECO:0007669"/>
    <property type="project" value="UniProtKB-SubCell"/>
</dbReference>
<feature type="chain" id="PRO_5002935357" evidence="10">
    <location>
        <begin position="23"/>
        <end position="931"/>
    </location>
</feature>
<dbReference type="PRINTS" id="PR00261">
    <property type="entry name" value="LDLRECEPTOR"/>
</dbReference>
<feature type="region of interest" description="Disordered" evidence="9">
    <location>
        <begin position="678"/>
        <end position="700"/>
    </location>
</feature>
<accession>C3Y9N1</accession>
<dbReference type="InterPro" id="IPR023415">
    <property type="entry name" value="LDLR_class-A_CS"/>
</dbReference>
<feature type="region of interest" description="Disordered" evidence="9">
    <location>
        <begin position="473"/>
        <end position="500"/>
    </location>
</feature>
<feature type="disulfide bond" evidence="8">
    <location>
        <begin position="254"/>
        <end position="269"/>
    </location>
</feature>
<keyword evidence="5" id="KW-1133">Transmembrane helix</keyword>
<dbReference type="Gene3D" id="4.10.400.10">
    <property type="entry name" value="Low-density Lipoprotein Receptor"/>
    <property type="match status" value="13"/>
</dbReference>
<evidence type="ECO:0000256" key="8">
    <source>
        <dbReference type="PROSITE-ProRule" id="PRU00124"/>
    </source>
</evidence>
<feature type="compositionally biased region" description="Low complexity" evidence="9">
    <location>
        <begin position="679"/>
        <end position="700"/>
    </location>
</feature>
<dbReference type="SMART" id="SM00192">
    <property type="entry name" value="LDLa"/>
    <property type="match status" value="16"/>
</dbReference>
<feature type="disulfide bond" evidence="8">
    <location>
        <begin position="172"/>
        <end position="187"/>
    </location>
</feature>
<keyword evidence="7 8" id="KW-1015">Disulfide bond</keyword>
<evidence type="ECO:0000256" key="6">
    <source>
        <dbReference type="ARBA" id="ARBA00023136"/>
    </source>
</evidence>
<reference evidence="11" key="1">
    <citation type="journal article" date="2008" name="Nature">
        <title>The amphioxus genome and the evolution of the chordate karyotype.</title>
        <authorList>
            <consortium name="US DOE Joint Genome Institute (JGI-PGF)"/>
            <person name="Putnam N.H."/>
            <person name="Butts T."/>
            <person name="Ferrier D.E.K."/>
            <person name="Furlong R.F."/>
            <person name="Hellsten U."/>
            <person name="Kawashima T."/>
            <person name="Robinson-Rechavi M."/>
            <person name="Shoguchi E."/>
            <person name="Terry A."/>
            <person name="Yu J.-K."/>
            <person name="Benito-Gutierrez E.L."/>
            <person name="Dubchak I."/>
            <person name="Garcia-Fernandez J."/>
            <person name="Gibson-Brown J.J."/>
            <person name="Grigoriev I.V."/>
            <person name="Horton A.C."/>
            <person name="de Jong P.J."/>
            <person name="Jurka J."/>
            <person name="Kapitonov V.V."/>
            <person name="Kohara Y."/>
            <person name="Kuroki Y."/>
            <person name="Lindquist E."/>
            <person name="Lucas S."/>
            <person name="Osoegawa K."/>
            <person name="Pennacchio L.A."/>
            <person name="Salamov A.A."/>
            <person name="Satou Y."/>
            <person name="Sauka-Spengler T."/>
            <person name="Schmutz J."/>
            <person name="Shin-I T."/>
            <person name="Toyoda A."/>
            <person name="Bronner-Fraser M."/>
            <person name="Fujiyama A."/>
            <person name="Holland L.Z."/>
            <person name="Holland P.W.H."/>
            <person name="Satoh N."/>
            <person name="Rokhsar D.S."/>
        </authorList>
    </citation>
    <scope>NUCLEOTIDE SEQUENCE [LARGE SCALE GENOMIC DNA]</scope>
    <source>
        <strain evidence="11">S238N-H82</strain>
        <tissue evidence="11">Testes</tissue>
    </source>
</reference>
<evidence type="ECO:0000256" key="5">
    <source>
        <dbReference type="ARBA" id="ARBA00022989"/>
    </source>
</evidence>
<evidence type="ECO:0000256" key="3">
    <source>
        <dbReference type="ARBA" id="ARBA00022692"/>
    </source>
</evidence>
<dbReference type="PANTHER" id="PTHR24270">
    <property type="entry name" value="LOW-DENSITY LIPOPROTEIN RECEPTOR-RELATED"/>
    <property type="match status" value="1"/>
</dbReference>
<dbReference type="PROSITE" id="PS01209">
    <property type="entry name" value="LDLRA_1"/>
    <property type="match status" value="6"/>
</dbReference>
<feature type="compositionally biased region" description="Polar residues" evidence="9">
    <location>
        <begin position="815"/>
        <end position="828"/>
    </location>
</feature>
<feature type="disulfide bond" evidence="8">
    <location>
        <begin position="595"/>
        <end position="610"/>
    </location>
</feature>
<dbReference type="InterPro" id="IPR002172">
    <property type="entry name" value="LDrepeatLR_classA_rpt"/>
</dbReference>
<feature type="compositionally biased region" description="Acidic residues" evidence="9">
    <location>
        <begin position="804"/>
        <end position="814"/>
    </location>
</feature>
<dbReference type="eggNOG" id="KOG1215">
    <property type="taxonomic scope" value="Eukaryota"/>
</dbReference>
<feature type="compositionally biased region" description="Low complexity" evidence="9">
    <location>
        <begin position="613"/>
        <end position="631"/>
    </location>
</feature>
<evidence type="ECO:0000256" key="10">
    <source>
        <dbReference type="SAM" id="SignalP"/>
    </source>
</evidence>
<keyword evidence="4" id="KW-0677">Repeat</keyword>
<feature type="compositionally biased region" description="Low complexity" evidence="9">
    <location>
        <begin position="480"/>
        <end position="498"/>
    </location>
</feature>
<feature type="disulfide bond" evidence="8">
    <location>
        <begin position="213"/>
        <end position="228"/>
    </location>
</feature>
<keyword evidence="10" id="KW-0732">Signal</keyword>
<protein>
    <submittedName>
        <fullName evidence="11">Uncharacterized protein</fullName>
    </submittedName>
</protein>
<dbReference type="InParanoid" id="C3Y9N1"/>
<dbReference type="SUPFAM" id="SSF57424">
    <property type="entry name" value="LDL receptor-like module"/>
    <property type="match status" value="8"/>
</dbReference>
<feature type="compositionally biased region" description="Low complexity" evidence="9">
    <location>
        <begin position="745"/>
        <end position="766"/>
    </location>
</feature>
<name>C3Y9N1_BRAFL</name>
<gene>
    <name evidence="11" type="ORF">BRAFLDRAFT_88225</name>
</gene>
<feature type="disulfide bond" evidence="8">
    <location>
        <begin position="529"/>
        <end position="544"/>
    </location>
</feature>
<keyword evidence="3" id="KW-0812">Transmembrane</keyword>
<dbReference type="Gene3D" id="4.10.1220.10">
    <property type="entry name" value="EGF-type module"/>
    <property type="match status" value="1"/>
</dbReference>
<feature type="disulfide bond" evidence="8">
    <location>
        <begin position="859"/>
        <end position="874"/>
    </location>
</feature>
<dbReference type="Pfam" id="PF00057">
    <property type="entry name" value="Ldl_recept_a"/>
    <property type="match status" value="7"/>
</dbReference>
<feature type="region of interest" description="Disordered" evidence="9">
    <location>
        <begin position="744"/>
        <end position="767"/>
    </location>
</feature>
<evidence type="ECO:0000256" key="2">
    <source>
        <dbReference type="ARBA" id="ARBA00004308"/>
    </source>
</evidence>
<organism>
    <name type="scientific">Branchiostoma floridae</name>
    <name type="common">Florida lancelet</name>
    <name type="synonym">Amphioxus</name>
    <dbReference type="NCBI Taxonomy" id="7739"/>
    <lineage>
        <taxon>Eukaryota</taxon>
        <taxon>Metazoa</taxon>
        <taxon>Chordata</taxon>
        <taxon>Cephalochordata</taxon>
        <taxon>Leptocardii</taxon>
        <taxon>Amphioxiformes</taxon>
        <taxon>Branchiostomatidae</taxon>
        <taxon>Branchiostoma</taxon>
    </lineage>
</organism>
<feature type="disulfide bond" evidence="8">
    <location>
        <begin position="295"/>
        <end position="310"/>
    </location>
</feature>
<feature type="disulfide bond" evidence="8">
    <location>
        <begin position="793"/>
        <end position="808"/>
    </location>
</feature>
<feature type="disulfide bond" evidence="8">
    <location>
        <begin position="661"/>
        <end position="676"/>
    </location>
</feature>
<dbReference type="AlphaFoldDB" id="C3Y9N1"/>